<keyword evidence="2" id="KW-0812">Transmembrane</keyword>
<evidence type="ECO:0000256" key="2">
    <source>
        <dbReference type="SAM" id="Phobius"/>
    </source>
</evidence>
<evidence type="ECO:0000313" key="5">
    <source>
        <dbReference type="Proteomes" id="UP000254869"/>
    </source>
</evidence>
<feature type="signal peptide" evidence="3">
    <location>
        <begin position="1"/>
        <end position="29"/>
    </location>
</feature>
<reference evidence="4 5" key="1">
    <citation type="submission" date="2018-07" db="EMBL/GenBank/DDBJ databases">
        <title>Genomic Encyclopedia of Type Strains, Phase IV (KMG-IV): sequencing the most valuable type-strain genomes for metagenomic binning, comparative biology and taxonomic classification.</title>
        <authorList>
            <person name="Goeker M."/>
        </authorList>
    </citation>
    <scope>NUCLEOTIDE SEQUENCE [LARGE SCALE GENOMIC DNA]</scope>
    <source>
        <strain evidence="4 5">DSM 44290</strain>
    </source>
</reference>
<evidence type="ECO:0000313" key="4">
    <source>
        <dbReference type="EMBL" id="RDI63346.1"/>
    </source>
</evidence>
<accession>A0A370HXV1</accession>
<protein>
    <submittedName>
        <fullName evidence="4">LGFP repeat-containing protein</fullName>
    </submittedName>
</protein>
<dbReference type="InterPro" id="IPR013207">
    <property type="entry name" value="LGFP"/>
</dbReference>
<gene>
    <name evidence="4" type="ORF">DFR76_11043</name>
</gene>
<dbReference type="EMBL" id="QQBC01000010">
    <property type="protein sequence ID" value="RDI63346.1"/>
    <property type="molecule type" value="Genomic_DNA"/>
</dbReference>
<feature type="compositionally biased region" description="Low complexity" evidence="1">
    <location>
        <begin position="271"/>
        <end position="282"/>
    </location>
</feature>
<feature type="transmembrane region" description="Helical" evidence="2">
    <location>
        <begin position="249"/>
        <end position="269"/>
    </location>
</feature>
<evidence type="ECO:0000256" key="1">
    <source>
        <dbReference type="SAM" id="MobiDB-lite"/>
    </source>
</evidence>
<sequence length="309" mass="31454">MRLWMKSVSAAGFAAALGAGLLLSPPATAQPADADNAISSHYQDKGGASSPLGEKVGAVYAFGPDGAAQDYRGGKIVYSSDTGAKVMYGAILDKYLALGGANNLGYPKNDESDAPVAGTARFSEFSAPDGATIEWSPQNGAWLVRGPIRTAWSHLHATDGVLGAPMTDTTVADGVYSQTFSGQNGTPVQMRWSRESGFATVPPDIAGQLSGLDVSAPGPAPGAAADAGTAAAATNNDHRWWGRDSNAKWWALPIGLVIAALAGAVAAMVSRSGSDSSHGSRSTGMPATAGGPRTGHLGGAHRWRPGTNH</sequence>
<dbReference type="Pfam" id="PF08310">
    <property type="entry name" value="LGFP"/>
    <property type="match status" value="2"/>
</dbReference>
<proteinExistence type="predicted"/>
<dbReference type="Proteomes" id="UP000254869">
    <property type="component" value="Unassembled WGS sequence"/>
</dbReference>
<evidence type="ECO:0000256" key="3">
    <source>
        <dbReference type="SAM" id="SignalP"/>
    </source>
</evidence>
<keyword evidence="5" id="KW-1185">Reference proteome</keyword>
<feature type="chain" id="PRO_5038334314" evidence="3">
    <location>
        <begin position="30"/>
        <end position="309"/>
    </location>
</feature>
<dbReference type="STRING" id="1210086.GCA_001613105_06567"/>
<name>A0A370HXV1_9NOCA</name>
<keyword evidence="3" id="KW-0732">Signal</keyword>
<organism evidence="4 5">
    <name type="scientific">Nocardia pseudobrasiliensis</name>
    <dbReference type="NCBI Taxonomy" id="45979"/>
    <lineage>
        <taxon>Bacteria</taxon>
        <taxon>Bacillati</taxon>
        <taxon>Actinomycetota</taxon>
        <taxon>Actinomycetes</taxon>
        <taxon>Mycobacteriales</taxon>
        <taxon>Nocardiaceae</taxon>
        <taxon>Nocardia</taxon>
    </lineage>
</organism>
<keyword evidence="2" id="KW-1133">Transmembrane helix</keyword>
<dbReference type="AlphaFoldDB" id="A0A370HXV1"/>
<dbReference type="RefSeq" id="WP_082876414.1">
    <property type="nucleotide sequence ID" value="NZ_QQBC01000010.1"/>
</dbReference>
<feature type="compositionally biased region" description="Basic residues" evidence="1">
    <location>
        <begin position="299"/>
        <end position="309"/>
    </location>
</feature>
<feature type="region of interest" description="Disordered" evidence="1">
    <location>
        <begin position="271"/>
        <end position="309"/>
    </location>
</feature>
<comment type="caution">
    <text evidence="4">The sequence shown here is derived from an EMBL/GenBank/DDBJ whole genome shotgun (WGS) entry which is preliminary data.</text>
</comment>
<keyword evidence="2" id="KW-0472">Membrane</keyword>